<evidence type="ECO:0000256" key="1">
    <source>
        <dbReference type="ARBA" id="ARBA00001974"/>
    </source>
</evidence>
<evidence type="ECO:0000259" key="5">
    <source>
        <dbReference type="PROSITE" id="PS00623"/>
    </source>
</evidence>
<evidence type="ECO:0000256" key="2">
    <source>
        <dbReference type="ARBA" id="ARBA00010790"/>
    </source>
</evidence>
<dbReference type="InterPro" id="IPR036188">
    <property type="entry name" value="FAD/NAD-bd_sf"/>
</dbReference>
<comment type="cofactor">
    <cofactor evidence="1">
        <name>FAD</name>
        <dbReference type="ChEBI" id="CHEBI:57692"/>
    </cofactor>
</comment>
<gene>
    <name evidence="6" type="ORF">ACFQQG_05880</name>
</gene>
<dbReference type="PANTHER" id="PTHR11552:SF147">
    <property type="entry name" value="CHOLINE DEHYDROGENASE, MITOCHONDRIAL"/>
    <property type="match status" value="1"/>
</dbReference>
<dbReference type="RefSeq" id="WP_382184562.1">
    <property type="nucleotide sequence ID" value="NZ_JBHSZI010000001.1"/>
</dbReference>
<protein>
    <submittedName>
        <fullName evidence="6">GMC family oxidoreductase</fullName>
    </submittedName>
</protein>
<dbReference type="InterPro" id="IPR012132">
    <property type="entry name" value="GMC_OxRdtase"/>
</dbReference>
<feature type="domain" description="Glucose-methanol-choline oxidoreductase N-terminal" evidence="5">
    <location>
        <begin position="84"/>
        <end position="107"/>
    </location>
</feature>
<dbReference type="Pfam" id="PF00732">
    <property type="entry name" value="GMC_oxred_N"/>
    <property type="match status" value="1"/>
</dbReference>
<evidence type="ECO:0000313" key="6">
    <source>
        <dbReference type="EMBL" id="MFC7057783.1"/>
    </source>
</evidence>
<comment type="caution">
    <text evidence="6">The sequence shown here is derived from an EMBL/GenBank/DDBJ whole genome shotgun (WGS) entry which is preliminary data.</text>
</comment>
<name>A0ABD5W0S9_9EURY</name>
<evidence type="ECO:0000256" key="4">
    <source>
        <dbReference type="ARBA" id="ARBA00022827"/>
    </source>
</evidence>
<sequence>MTHDNTTHDFVIVGAGSAGCALAHRLSGSEDRDVLLLEAGEPDNREEIHAPPRFPELYSSAVDWDYHTVPQSELNDRQLYHPRGKTLGGSSSLNGMIYIRGHPSDYDGWAKLGNDGWGYDDIVPYFKRAEHFEPGDGEYHGEGGPLNVAEQVEPHPVSEALVEAMAEVGIDHNPDFNADGQAGAGSTT</sequence>
<keyword evidence="7" id="KW-1185">Reference proteome</keyword>
<comment type="similarity">
    <text evidence="2">Belongs to the GMC oxidoreductase family.</text>
</comment>
<dbReference type="SUPFAM" id="SSF51905">
    <property type="entry name" value="FAD/NAD(P)-binding domain"/>
    <property type="match status" value="1"/>
</dbReference>
<dbReference type="EMBL" id="JBHSZI010000001">
    <property type="protein sequence ID" value="MFC7057783.1"/>
    <property type="molecule type" value="Genomic_DNA"/>
</dbReference>
<dbReference type="Proteomes" id="UP001596445">
    <property type="component" value="Unassembled WGS sequence"/>
</dbReference>
<dbReference type="Gene3D" id="3.30.560.10">
    <property type="entry name" value="Glucose Oxidase, domain 3"/>
    <property type="match status" value="1"/>
</dbReference>
<organism evidence="6 7">
    <name type="scientific">Halovenus salina</name>
    <dbReference type="NCBI Taxonomy" id="1510225"/>
    <lineage>
        <taxon>Archaea</taxon>
        <taxon>Methanobacteriati</taxon>
        <taxon>Methanobacteriota</taxon>
        <taxon>Stenosarchaea group</taxon>
        <taxon>Halobacteria</taxon>
        <taxon>Halobacteriales</taxon>
        <taxon>Haloarculaceae</taxon>
        <taxon>Halovenus</taxon>
    </lineage>
</organism>
<dbReference type="Gene3D" id="3.50.50.60">
    <property type="entry name" value="FAD/NAD(P)-binding domain"/>
    <property type="match status" value="1"/>
</dbReference>
<proteinExistence type="inferred from homology"/>
<dbReference type="PANTHER" id="PTHR11552">
    <property type="entry name" value="GLUCOSE-METHANOL-CHOLINE GMC OXIDOREDUCTASE"/>
    <property type="match status" value="1"/>
</dbReference>
<keyword evidence="3" id="KW-0285">Flavoprotein</keyword>
<keyword evidence="4" id="KW-0274">FAD</keyword>
<reference evidence="6 7" key="1">
    <citation type="journal article" date="2019" name="Int. J. Syst. Evol. Microbiol.">
        <title>The Global Catalogue of Microorganisms (GCM) 10K type strain sequencing project: providing services to taxonomists for standard genome sequencing and annotation.</title>
        <authorList>
            <consortium name="The Broad Institute Genomics Platform"/>
            <consortium name="The Broad Institute Genome Sequencing Center for Infectious Disease"/>
            <person name="Wu L."/>
            <person name="Ma J."/>
        </authorList>
    </citation>
    <scope>NUCLEOTIDE SEQUENCE [LARGE SCALE GENOMIC DNA]</scope>
    <source>
        <strain evidence="6 7">JCM 30072</strain>
    </source>
</reference>
<evidence type="ECO:0000256" key="3">
    <source>
        <dbReference type="ARBA" id="ARBA00022630"/>
    </source>
</evidence>
<dbReference type="PROSITE" id="PS00623">
    <property type="entry name" value="GMC_OXRED_1"/>
    <property type="match status" value="1"/>
</dbReference>
<evidence type="ECO:0000313" key="7">
    <source>
        <dbReference type="Proteomes" id="UP001596445"/>
    </source>
</evidence>
<accession>A0ABD5W0S9</accession>
<dbReference type="InterPro" id="IPR000172">
    <property type="entry name" value="GMC_OxRdtase_N"/>
</dbReference>
<dbReference type="AlphaFoldDB" id="A0ABD5W0S9"/>